<feature type="domain" description="Maturase MatK N-terminal" evidence="9">
    <location>
        <begin position="14"/>
        <end position="335"/>
    </location>
</feature>
<dbReference type="PANTHER" id="PTHR34811">
    <property type="entry name" value="MATURASE K"/>
    <property type="match status" value="1"/>
</dbReference>
<dbReference type="Pfam" id="PF01824">
    <property type="entry name" value="MatK_N"/>
    <property type="match status" value="1"/>
</dbReference>
<dbReference type="InterPro" id="IPR024942">
    <property type="entry name" value="Maturase_MatK_N"/>
</dbReference>
<comment type="subcellular location">
    <subcellularLocation>
        <location evidence="6">Plastid</location>
        <location evidence="6">Chloroplast</location>
    </subcellularLocation>
</comment>
<proteinExistence type="inferred from homology"/>
<comment type="function">
    <text evidence="6 7">Usually encoded in the trnK tRNA gene intron. Probably assists in splicing its own and other chloroplast group II introns.</text>
</comment>
<evidence type="ECO:0000256" key="6">
    <source>
        <dbReference type="HAMAP-Rule" id="MF_01390"/>
    </source>
</evidence>
<dbReference type="GO" id="GO:0009507">
    <property type="term" value="C:chloroplast"/>
    <property type="evidence" value="ECO:0007669"/>
    <property type="project" value="UniProtKB-SubCell"/>
</dbReference>
<evidence type="ECO:0000259" key="9">
    <source>
        <dbReference type="Pfam" id="PF01824"/>
    </source>
</evidence>
<geneLocation type="chloroplast" evidence="10"/>
<dbReference type="GO" id="GO:0003723">
    <property type="term" value="F:RNA binding"/>
    <property type="evidence" value="ECO:0007669"/>
    <property type="project" value="UniProtKB-KW"/>
</dbReference>
<dbReference type="InterPro" id="IPR024937">
    <property type="entry name" value="Domain_X"/>
</dbReference>
<dbReference type="HAMAP" id="MF_01390">
    <property type="entry name" value="MatK"/>
    <property type="match status" value="1"/>
</dbReference>
<dbReference type="GO" id="GO:0008033">
    <property type="term" value="P:tRNA processing"/>
    <property type="evidence" value="ECO:0007669"/>
    <property type="project" value="UniProtKB-KW"/>
</dbReference>
<protein>
    <recommendedName>
        <fullName evidence="6">Maturase K</fullName>
    </recommendedName>
    <alternativeName>
        <fullName evidence="6">Intron maturase</fullName>
    </alternativeName>
</protein>
<keyword evidence="7 10" id="KW-0150">Chloroplast</keyword>
<keyword evidence="4 6" id="KW-0819">tRNA processing</keyword>
<dbReference type="GO" id="GO:0006397">
    <property type="term" value="P:mRNA processing"/>
    <property type="evidence" value="ECO:0007669"/>
    <property type="project" value="UniProtKB-KW"/>
</dbReference>
<evidence type="ECO:0000256" key="1">
    <source>
        <dbReference type="ARBA" id="ARBA00006621"/>
    </source>
</evidence>
<keyword evidence="2 7" id="KW-0934">Plastid</keyword>
<evidence type="ECO:0000256" key="2">
    <source>
        <dbReference type="ARBA" id="ARBA00022640"/>
    </source>
</evidence>
<keyword evidence="3 6" id="KW-0507">mRNA processing</keyword>
<dbReference type="GO" id="GO:0008380">
    <property type="term" value="P:RNA splicing"/>
    <property type="evidence" value="ECO:0007669"/>
    <property type="project" value="UniProtKB-UniRule"/>
</dbReference>
<evidence type="ECO:0000313" key="10">
    <source>
        <dbReference type="EMBL" id="ADD30850.1"/>
    </source>
</evidence>
<dbReference type="PANTHER" id="PTHR34811:SF1">
    <property type="entry name" value="MATURASE K"/>
    <property type="match status" value="1"/>
</dbReference>
<dbReference type="EMBL" id="GQ997723">
    <property type="protein sequence ID" value="ADD30850.1"/>
    <property type="molecule type" value="Genomic_DNA"/>
</dbReference>
<gene>
    <name evidence="6 10" type="primary">matK</name>
</gene>
<evidence type="ECO:0000256" key="4">
    <source>
        <dbReference type="ARBA" id="ARBA00022694"/>
    </source>
</evidence>
<evidence type="ECO:0000259" key="8">
    <source>
        <dbReference type="Pfam" id="PF01348"/>
    </source>
</evidence>
<evidence type="ECO:0000256" key="3">
    <source>
        <dbReference type="ARBA" id="ARBA00022664"/>
    </source>
</evidence>
<evidence type="ECO:0000256" key="5">
    <source>
        <dbReference type="ARBA" id="ARBA00022884"/>
    </source>
</evidence>
<reference evidence="10" key="1">
    <citation type="journal article" date="2010" name="Proc. Natl. Acad. Sci. U.S.A.">
        <title>Phylogenetic analysis of 83 plastid genes further resolves the early diversification of eudicots.</title>
        <authorList>
            <person name="Moore M.J."/>
            <person name="Soltis P.S."/>
            <person name="Bell C.D."/>
            <person name="Burleigh J.G."/>
            <person name="Soltis D.E."/>
        </authorList>
    </citation>
    <scope>NUCLEOTIDE SEQUENCE</scope>
</reference>
<comment type="similarity">
    <text evidence="1 6">Belongs to the intron maturase 2 family. MatK subfamily.</text>
</comment>
<organism evidence="10">
    <name type="scientific">Phoradendron leucarpum</name>
    <name type="common">American mistletoe</name>
    <name type="synonym">Phoradendron serotinum</name>
    <dbReference type="NCBI Taxonomy" id="3970"/>
    <lineage>
        <taxon>Eukaryota</taxon>
        <taxon>Viridiplantae</taxon>
        <taxon>Streptophyta</taxon>
        <taxon>Embryophyta</taxon>
        <taxon>Tracheophyta</taxon>
        <taxon>Spermatophyta</taxon>
        <taxon>Magnoliopsida</taxon>
        <taxon>eudicotyledons</taxon>
        <taxon>Gunneridae</taxon>
        <taxon>Pentapetalae</taxon>
        <taxon>Santalales</taxon>
        <taxon>Viscaceae</taxon>
        <taxon>Phoradendron</taxon>
    </lineage>
</organism>
<evidence type="ECO:0000256" key="7">
    <source>
        <dbReference type="RuleBase" id="RU004226"/>
    </source>
</evidence>
<dbReference type="AlphaFoldDB" id="D3WCK1"/>
<dbReference type="Pfam" id="PF01348">
    <property type="entry name" value="Intron_maturas2"/>
    <property type="match status" value="1"/>
</dbReference>
<keyword evidence="5 6" id="KW-0694">RNA-binding</keyword>
<dbReference type="InterPro" id="IPR002866">
    <property type="entry name" value="Maturase_MatK"/>
</dbReference>
<name>D3WCK1_PHOLC</name>
<feature type="domain" description="Domain X" evidence="8">
    <location>
        <begin position="364"/>
        <end position="474"/>
    </location>
</feature>
<accession>D3WCK1</accession>
<sequence length="530" mass="63312">MEQFQRSFERYIFGQHEFYFFYPLILQEFIYVLNHARGLTRSILFKKNVGDENHLFSLLIVKRLLTRIYPPNHCISATYSNLNPYFEHKKNISFQMIPAEVFTEILEISFSLFFLLASIENKKIKESKNLRSIHSIFTFLEEKFSHLNYISNILIPYPVHLKILVQIIRYWVKDASSLHFLQSFFFHENCNCNWNHLIYHRSISLSKNQRLFLFLYNSHVCEHESIFVFIRNQSSHLRSIFFVTLLDRIYFYGKIEHHIVGLFTSYFQTILWLFKDPFMHYVRYQGKSLLASKGIPFMMRKWKYYFVHFWQCRFYVWSQPRIHRNISNHSLDFLGYLSTVRRNPSLVRSQMLENAYIIDNSITKKFDTTVPILPLMGSLANKKFCNVLGHSISKSVWSDLADSDIFYLFWCIRRNISHYHSGSSKKNSILRIQYILQLSCVRTLARKHKSTVRAFLNQFGSELLEDVFMEEKQVLSFILSRSSYTSRRCLYNSRIGHIWYLDILCINALVHHSSTDSLLSNHVTEKNLLM</sequence>